<gene>
    <name evidence="2" type="ORF">ACFSM5_11230</name>
</gene>
<protein>
    <recommendedName>
        <fullName evidence="4">Transposase</fullName>
    </recommendedName>
</protein>
<evidence type="ECO:0000313" key="2">
    <source>
        <dbReference type="EMBL" id="MFD2263462.1"/>
    </source>
</evidence>
<organism evidence="2 3">
    <name type="scientific">Lacibacterium aquatile</name>
    <dbReference type="NCBI Taxonomy" id="1168082"/>
    <lineage>
        <taxon>Bacteria</taxon>
        <taxon>Pseudomonadati</taxon>
        <taxon>Pseudomonadota</taxon>
        <taxon>Alphaproteobacteria</taxon>
        <taxon>Rhodospirillales</taxon>
        <taxon>Rhodospirillaceae</taxon>
    </lineage>
</organism>
<evidence type="ECO:0008006" key="4">
    <source>
        <dbReference type="Google" id="ProtNLM"/>
    </source>
</evidence>
<sequence>MKINRNNGLGERNKLVGDLKSQRSADMIAEALRELPPEARTVDSAHRKTGLSPQHIRKLRRKFDQLRHLFLKKPKKVETSSARRARLLEKDIAELLRLVETMRQKIVLYEQQIELYRSQPKAV</sequence>
<accession>A0ABW5DQY5</accession>
<name>A0ABW5DQY5_9PROT</name>
<keyword evidence="1" id="KW-0175">Coiled coil</keyword>
<comment type="caution">
    <text evidence="2">The sequence shown here is derived from an EMBL/GenBank/DDBJ whole genome shotgun (WGS) entry which is preliminary data.</text>
</comment>
<dbReference type="RefSeq" id="WP_379876472.1">
    <property type="nucleotide sequence ID" value="NZ_JBHUIP010000011.1"/>
</dbReference>
<feature type="coiled-coil region" evidence="1">
    <location>
        <begin position="85"/>
        <end position="119"/>
    </location>
</feature>
<proteinExistence type="predicted"/>
<evidence type="ECO:0000313" key="3">
    <source>
        <dbReference type="Proteomes" id="UP001597295"/>
    </source>
</evidence>
<reference evidence="3" key="1">
    <citation type="journal article" date="2019" name="Int. J. Syst. Evol. Microbiol.">
        <title>The Global Catalogue of Microorganisms (GCM) 10K type strain sequencing project: providing services to taxonomists for standard genome sequencing and annotation.</title>
        <authorList>
            <consortium name="The Broad Institute Genomics Platform"/>
            <consortium name="The Broad Institute Genome Sequencing Center for Infectious Disease"/>
            <person name="Wu L."/>
            <person name="Ma J."/>
        </authorList>
    </citation>
    <scope>NUCLEOTIDE SEQUENCE [LARGE SCALE GENOMIC DNA]</scope>
    <source>
        <strain evidence="3">CGMCC 1.19062</strain>
    </source>
</reference>
<dbReference type="EMBL" id="JBHUIP010000011">
    <property type="protein sequence ID" value="MFD2263462.1"/>
    <property type="molecule type" value="Genomic_DNA"/>
</dbReference>
<dbReference type="Proteomes" id="UP001597295">
    <property type="component" value="Unassembled WGS sequence"/>
</dbReference>
<evidence type="ECO:0000256" key="1">
    <source>
        <dbReference type="SAM" id="Coils"/>
    </source>
</evidence>
<keyword evidence="3" id="KW-1185">Reference proteome</keyword>